<dbReference type="InterPro" id="IPR003768">
    <property type="entry name" value="ScpA"/>
</dbReference>
<evidence type="ECO:0000313" key="4">
    <source>
        <dbReference type="Proteomes" id="UP000095662"/>
    </source>
</evidence>
<protein>
    <recommendedName>
        <fullName evidence="2">Segregation and condensation protein A</fullName>
    </recommendedName>
</protein>
<evidence type="ECO:0000313" key="3">
    <source>
        <dbReference type="EMBL" id="CUQ87100.1"/>
    </source>
</evidence>
<proteinExistence type="predicted"/>
<dbReference type="PANTHER" id="PTHR33969">
    <property type="entry name" value="SEGREGATION AND CONDENSATION PROTEIN A"/>
    <property type="match status" value="1"/>
</dbReference>
<name>A0A174ZV50_9FIRM</name>
<reference evidence="3 4" key="1">
    <citation type="submission" date="2015-09" db="EMBL/GenBank/DDBJ databases">
        <authorList>
            <consortium name="Pathogen Informatics"/>
        </authorList>
    </citation>
    <scope>NUCLEOTIDE SEQUENCE [LARGE SCALE GENOMIC DNA]</scope>
    <source>
        <strain evidence="3 4">2789STDY5834928</strain>
    </source>
</reference>
<dbReference type="Gene3D" id="6.10.250.2410">
    <property type="match status" value="1"/>
</dbReference>
<gene>
    <name evidence="3" type="primary">scpA</name>
    <name evidence="3" type="ORF">ERS852540_01433</name>
</gene>
<keyword evidence="1" id="KW-0159">Chromosome partition</keyword>
<dbReference type="AlphaFoldDB" id="A0A174ZV50"/>
<dbReference type="Pfam" id="PF02616">
    <property type="entry name" value="SMC_ScpA"/>
    <property type="match status" value="1"/>
</dbReference>
<dbReference type="STRING" id="39492.ERS852540_01433"/>
<dbReference type="EMBL" id="CZBY01000010">
    <property type="protein sequence ID" value="CUQ87100.1"/>
    <property type="molecule type" value="Genomic_DNA"/>
</dbReference>
<dbReference type="PANTHER" id="PTHR33969:SF2">
    <property type="entry name" value="SEGREGATION AND CONDENSATION PROTEIN A"/>
    <property type="match status" value="1"/>
</dbReference>
<evidence type="ECO:0000256" key="2">
    <source>
        <dbReference type="ARBA" id="ARBA00044777"/>
    </source>
</evidence>
<dbReference type="OrthoDB" id="9811016at2"/>
<dbReference type="Proteomes" id="UP000095662">
    <property type="component" value="Unassembled WGS sequence"/>
</dbReference>
<organism evidence="3 4">
    <name type="scientific">[Eubacterium] siraeum</name>
    <dbReference type="NCBI Taxonomy" id="39492"/>
    <lineage>
        <taxon>Bacteria</taxon>
        <taxon>Bacillati</taxon>
        <taxon>Bacillota</taxon>
        <taxon>Clostridia</taxon>
        <taxon>Eubacteriales</taxon>
        <taxon>Oscillospiraceae</taxon>
        <taxon>Oscillospiraceae incertae sedis</taxon>
    </lineage>
</organism>
<accession>A0A174ZV50</accession>
<sequence>MQELKFKLEVYEGPLDLMLSLIAKHKLNIYDIEISLLLEQFMLYLDRMKQADIEIAGEFLEMAARLIYIKSAALLPKHEAEEMKKELQGVLIEYAMCKQIALQLQQSWVGDDVFVRPPVQVEENKAYLGIHEPDELFLAMSNLNYKDAVRKAVPHVKPAIAKSFVSVFTKIVYVLKRINDGHKVEVNSLYKGQSRSDCVAVFLALLELSKNSRIKFTDDNKYLHFVPKDKIEEEFSFGEPDESEAADN</sequence>
<dbReference type="GO" id="GO:0007059">
    <property type="term" value="P:chromosome segregation"/>
    <property type="evidence" value="ECO:0007669"/>
    <property type="project" value="UniProtKB-KW"/>
</dbReference>
<evidence type="ECO:0000256" key="1">
    <source>
        <dbReference type="ARBA" id="ARBA00022829"/>
    </source>
</evidence>